<dbReference type="EMBL" id="JACHHP010000005">
    <property type="protein sequence ID" value="MBB5209087.1"/>
    <property type="molecule type" value="Genomic_DNA"/>
</dbReference>
<evidence type="ECO:0000256" key="3">
    <source>
        <dbReference type="ARBA" id="ARBA00023237"/>
    </source>
</evidence>
<evidence type="ECO:0000256" key="2">
    <source>
        <dbReference type="ARBA" id="ARBA00023136"/>
    </source>
</evidence>
<dbReference type="GO" id="GO:0009279">
    <property type="term" value="C:cell outer membrane"/>
    <property type="evidence" value="ECO:0007669"/>
    <property type="project" value="UniProtKB-SubCell"/>
</dbReference>
<evidence type="ECO:0000313" key="7">
    <source>
        <dbReference type="EMBL" id="MBB5209087.1"/>
    </source>
</evidence>
<comment type="subcellular location">
    <subcellularLocation>
        <location evidence="1">Cell outer membrane</location>
    </subcellularLocation>
</comment>
<dbReference type="InterPro" id="IPR006664">
    <property type="entry name" value="OMP_bac"/>
</dbReference>
<feature type="domain" description="OmpA-like" evidence="6">
    <location>
        <begin position="213"/>
        <end position="328"/>
    </location>
</feature>
<evidence type="ECO:0000256" key="4">
    <source>
        <dbReference type="PROSITE-ProRule" id="PRU00473"/>
    </source>
</evidence>
<gene>
    <name evidence="7" type="ORF">HNQ52_002650</name>
</gene>
<name>A0A7W8D965_9GAMM</name>
<dbReference type="SUPFAM" id="SSF103088">
    <property type="entry name" value="OmpA-like"/>
    <property type="match status" value="1"/>
</dbReference>
<evidence type="ECO:0000256" key="5">
    <source>
        <dbReference type="SAM" id="SignalP"/>
    </source>
</evidence>
<dbReference type="Pfam" id="PF00691">
    <property type="entry name" value="OmpA"/>
    <property type="match status" value="1"/>
</dbReference>
<dbReference type="InterPro" id="IPR036737">
    <property type="entry name" value="OmpA-like_sf"/>
</dbReference>
<feature type="signal peptide" evidence="5">
    <location>
        <begin position="1"/>
        <end position="25"/>
    </location>
</feature>
<dbReference type="AlphaFoldDB" id="A0A7W8D965"/>
<keyword evidence="3" id="KW-0998">Cell outer membrane</keyword>
<dbReference type="PRINTS" id="PR01021">
    <property type="entry name" value="OMPADOMAIN"/>
</dbReference>
<reference evidence="7 8" key="1">
    <citation type="submission" date="2020-08" db="EMBL/GenBank/DDBJ databases">
        <title>Genomic Encyclopedia of Type Strains, Phase IV (KMG-IV): sequencing the most valuable type-strain genomes for metagenomic binning, comparative biology and taxonomic classification.</title>
        <authorList>
            <person name="Goeker M."/>
        </authorList>
    </citation>
    <scope>NUCLEOTIDE SEQUENCE [LARGE SCALE GENOMIC DNA]</scope>
    <source>
        <strain evidence="7 8">DSM 24163</strain>
    </source>
</reference>
<keyword evidence="2 4" id="KW-0472">Membrane</keyword>
<dbReference type="RefSeq" id="WP_221282089.1">
    <property type="nucleotide sequence ID" value="NZ_JACHHP010000005.1"/>
</dbReference>
<keyword evidence="8" id="KW-1185">Reference proteome</keyword>
<evidence type="ECO:0000259" key="6">
    <source>
        <dbReference type="PROSITE" id="PS51123"/>
    </source>
</evidence>
<evidence type="ECO:0000313" key="8">
    <source>
        <dbReference type="Proteomes" id="UP000521199"/>
    </source>
</evidence>
<comment type="caution">
    <text evidence="7">The sequence shown here is derived from an EMBL/GenBank/DDBJ whole genome shotgun (WGS) entry which is preliminary data.</text>
</comment>
<dbReference type="InterPro" id="IPR006665">
    <property type="entry name" value="OmpA-like"/>
</dbReference>
<accession>A0A7W8D965</accession>
<dbReference type="Proteomes" id="UP000521199">
    <property type="component" value="Unassembled WGS sequence"/>
</dbReference>
<proteinExistence type="predicted"/>
<dbReference type="Gene3D" id="3.30.1330.60">
    <property type="entry name" value="OmpA-like domain"/>
    <property type="match status" value="1"/>
</dbReference>
<keyword evidence="5" id="KW-0732">Signal</keyword>
<protein>
    <submittedName>
        <fullName evidence="7">Outer membrane protein OmpA-like peptidoglycan-associated protein</fullName>
    </submittedName>
</protein>
<dbReference type="PANTHER" id="PTHR30329">
    <property type="entry name" value="STATOR ELEMENT OF FLAGELLAR MOTOR COMPLEX"/>
    <property type="match status" value="1"/>
</dbReference>
<sequence>MSRPDPWKQCIALAAALAFAAVAAAADHPLVGRYAGAEPVGEFQSDYDEVGLIDGPIGGPRAAGAPGWITLEGKTSLHYYSLPAGRSTLEVLRNYESSLEARGFSIVFTCATSDGSCYANRNSGTAPYDFGNAFDASPELPRLNGDFIRNYFGNNARYLLAKLARPQGAVYAGIALSEHGRGNYAFVRVVETAEAMDTDMIRFVGAEEMRSTLADAGRISLYGVFFDTDRDVVKPDSARTIAEIARLLQADPALRVAVVGHTDAQGSAEHNLDLSERRARAVVRALTAQHGIAAGRLQARGAGMAEPVASNDDEQGRARNRRVELVRL</sequence>
<feature type="chain" id="PRO_5031478874" evidence="5">
    <location>
        <begin position="26"/>
        <end position="328"/>
    </location>
</feature>
<dbReference type="PROSITE" id="PS51123">
    <property type="entry name" value="OMPA_2"/>
    <property type="match status" value="1"/>
</dbReference>
<dbReference type="PANTHER" id="PTHR30329:SF21">
    <property type="entry name" value="LIPOPROTEIN YIAD-RELATED"/>
    <property type="match status" value="1"/>
</dbReference>
<dbReference type="InterPro" id="IPR050330">
    <property type="entry name" value="Bact_OuterMem_StrucFunc"/>
</dbReference>
<organism evidence="7 8">
    <name type="scientific">Chiayiivirga flava</name>
    <dbReference type="NCBI Taxonomy" id="659595"/>
    <lineage>
        <taxon>Bacteria</taxon>
        <taxon>Pseudomonadati</taxon>
        <taxon>Pseudomonadota</taxon>
        <taxon>Gammaproteobacteria</taxon>
        <taxon>Lysobacterales</taxon>
        <taxon>Lysobacteraceae</taxon>
        <taxon>Chiayiivirga</taxon>
    </lineage>
</organism>
<evidence type="ECO:0000256" key="1">
    <source>
        <dbReference type="ARBA" id="ARBA00004442"/>
    </source>
</evidence>
<dbReference type="CDD" id="cd07185">
    <property type="entry name" value="OmpA_C-like"/>
    <property type="match status" value="1"/>
</dbReference>